<evidence type="ECO:0000256" key="1">
    <source>
        <dbReference type="ARBA" id="ARBA00007447"/>
    </source>
</evidence>
<dbReference type="EMBL" id="JAKMXF010000356">
    <property type="protein sequence ID" value="KAI6646313.1"/>
    <property type="molecule type" value="Genomic_DNA"/>
</dbReference>
<dbReference type="Proteomes" id="UP001165289">
    <property type="component" value="Unassembled WGS sequence"/>
</dbReference>
<evidence type="ECO:0000256" key="3">
    <source>
        <dbReference type="PIRSR" id="PIRSR601461-2"/>
    </source>
</evidence>
<evidence type="ECO:0000256" key="2">
    <source>
        <dbReference type="PIRSR" id="PIRSR601461-1"/>
    </source>
</evidence>
<dbReference type="PROSITE" id="PS00141">
    <property type="entry name" value="ASP_PROTEASE"/>
    <property type="match status" value="1"/>
</dbReference>
<dbReference type="CDD" id="cd05471">
    <property type="entry name" value="pepsin_like"/>
    <property type="match status" value="1"/>
</dbReference>
<comment type="caution">
    <text evidence="7">The sequence shown here is derived from an EMBL/GenBank/DDBJ whole genome shotgun (WGS) entry which is preliminary data.</text>
</comment>
<name>A0AAV7JC92_9METZ</name>
<evidence type="ECO:0000313" key="7">
    <source>
        <dbReference type="EMBL" id="KAI6646313.1"/>
    </source>
</evidence>
<feature type="active site" evidence="2">
    <location>
        <position position="278"/>
    </location>
</feature>
<evidence type="ECO:0000256" key="4">
    <source>
        <dbReference type="RuleBase" id="RU000454"/>
    </source>
</evidence>
<accession>A0AAV7JC92</accession>
<dbReference type="InterPro" id="IPR034164">
    <property type="entry name" value="Pepsin-like_dom"/>
</dbReference>
<feature type="chain" id="PRO_5043933453" evidence="5">
    <location>
        <begin position="22"/>
        <end position="384"/>
    </location>
</feature>
<reference evidence="7 8" key="1">
    <citation type="journal article" date="2023" name="BMC Biol.">
        <title>The compact genome of the sponge Oopsacas minuta (Hexactinellida) is lacking key metazoan core genes.</title>
        <authorList>
            <person name="Santini S."/>
            <person name="Schenkelaars Q."/>
            <person name="Jourda C."/>
            <person name="Duchesne M."/>
            <person name="Belahbib H."/>
            <person name="Rocher C."/>
            <person name="Selva M."/>
            <person name="Riesgo A."/>
            <person name="Vervoort M."/>
            <person name="Leys S.P."/>
            <person name="Kodjabachian L."/>
            <person name="Le Bivic A."/>
            <person name="Borchiellini C."/>
            <person name="Claverie J.M."/>
            <person name="Renard E."/>
        </authorList>
    </citation>
    <scope>NUCLEOTIDE SEQUENCE [LARGE SCALE GENOMIC DNA]</scope>
    <source>
        <strain evidence="7">SPO-2</strain>
    </source>
</reference>
<gene>
    <name evidence="7" type="ORF">LOD99_9265</name>
</gene>
<dbReference type="PRINTS" id="PR00792">
    <property type="entry name" value="PEPSIN"/>
</dbReference>
<dbReference type="InterPro" id="IPR001969">
    <property type="entry name" value="Aspartic_peptidase_AS"/>
</dbReference>
<proteinExistence type="inferred from homology"/>
<dbReference type="GO" id="GO:0006508">
    <property type="term" value="P:proteolysis"/>
    <property type="evidence" value="ECO:0007669"/>
    <property type="project" value="UniProtKB-KW"/>
</dbReference>
<evidence type="ECO:0000256" key="5">
    <source>
        <dbReference type="SAM" id="SignalP"/>
    </source>
</evidence>
<feature type="disulfide bond" evidence="3">
    <location>
        <begin position="308"/>
        <end position="341"/>
    </location>
</feature>
<dbReference type="PANTHER" id="PTHR47966:SF51">
    <property type="entry name" value="BETA-SITE APP-CLEAVING ENZYME, ISOFORM A-RELATED"/>
    <property type="match status" value="1"/>
</dbReference>
<dbReference type="AlphaFoldDB" id="A0AAV7JC92"/>
<keyword evidence="8" id="KW-1185">Reference proteome</keyword>
<comment type="similarity">
    <text evidence="1 4">Belongs to the peptidase A1 family.</text>
</comment>
<protein>
    <submittedName>
        <fullName evidence="7">Lysosomal aspartic protease-like</fullName>
    </submittedName>
</protein>
<dbReference type="SUPFAM" id="SSF50630">
    <property type="entry name" value="Acid proteases"/>
    <property type="match status" value="1"/>
</dbReference>
<sequence>MYSRVCLLCIIVTISLGYVASRPGVKENKKIFSVSLDVINPRDRNCKLMSNLSKCEVDLSGVVDSVTVANMEDGMSYVMTIKIGEAKQAFKVVLDTGSDLLWVFGSNCLDGESDYCKGHPKYVLEKDKEYEDFSIEYESTETSGKEVTDVVHVTDKIGIKDMLFGAAGKVGQKYEGYDGIMGLNMDISDGHPSVIYKMIAQKLITEPAYALYLKGGKSSEDGGEITFGGRNEDLVVPDSGVMTKMLPGDEVMAKMTSLKLGKDFYCSPDKDECRVIIDSGCTEMSAPLAFVTKLNTDINADKDDFVDCKKIDTFPTIEIMFGESPLTLEPKYYIEVNGEVCYSLFVETDEDEYDWLFGVPIFIKYYIEFDFTDKDEHICFWTKK</sequence>
<feature type="domain" description="Peptidase A1" evidence="6">
    <location>
        <begin position="77"/>
        <end position="381"/>
    </location>
</feature>
<dbReference type="InterPro" id="IPR001461">
    <property type="entry name" value="Aspartic_peptidase_A1"/>
</dbReference>
<feature type="disulfide bond" evidence="3">
    <location>
        <begin position="108"/>
        <end position="116"/>
    </location>
</feature>
<keyword evidence="4 7" id="KW-0645">Protease</keyword>
<dbReference type="Pfam" id="PF00026">
    <property type="entry name" value="Asp"/>
    <property type="match status" value="1"/>
</dbReference>
<dbReference type="InterPro" id="IPR033121">
    <property type="entry name" value="PEPTIDASE_A1"/>
</dbReference>
<evidence type="ECO:0000313" key="8">
    <source>
        <dbReference type="Proteomes" id="UP001165289"/>
    </source>
</evidence>
<dbReference type="PANTHER" id="PTHR47966">
    <property type="entry name" value="BETA-SITE APP-CLEAVING ENZYME, ISOFORM A-RELATED"/>
    <property type="match status" value="1"/>
</dbReference>
<dbReference type="Gene3D" id="2.40.70.10">
    <property type="entry name" value="Acid Proteases"/>
    <property type="match status" value="2"/>
</dbReference>
<keyword evidence="4" id="KW-0064">Aspartyl protease</keyword>
<feature type="signal peptide" evidence="5">
    <location>
        <begin position="1"/>
        <end position="21"/>
    </location>
</feature>
<dbReference type="PROSITE" id="PS51767">
    <property type="entry name" value="PEPTIDASE_A1"/>
    <property type="match status" value="1"/>
</dbReference>
<feature type="active site" evidence="2">
    <location>
        <position position="95"/>
    </location>
</feature>
<dbReference type="InterPro" id="IPR021109">
    <property type="entry name" value="Peptidase_aspartic_dom_sf"/>
</dbReference>
<organism evidence="7 8">
    <name type="scientific">Oopsacas minuta</name>
    <dbReference type="NCBI Taxonomy" id="111878"/>
    <lineage>
        <taxon>Eukaryota</taxon>
        <taxon>Metazoa</taxon>
        <taxon>Porifera</taxon>
        <taxon>Hexactinellida</taxon>
        <taxon>Hexasterophora</taxon>
        <taxon>Lyssacinosida</taxon>
        <taxon>Leucopsacidae</taxon>
        <taxon>Oopsacas</taxon>
    </lineage>
</organism>
<keyword evidence="5" id="KW-0732">Signal</keyword>
<keyword evidence="4" id="KW-0378">Hydrolase</keyword>
<evidence type="ECO:0000259" key="6">
    <source>
        <dbReference type="PROSITE" id="PS51767"/>
    </source>
</evidence>
<keyword evidence="3" id="KW-1015">Disulfide bond</keyword>
<dbReference type="GO" id="GO:0004190">
    <property type="term" value="F:aspartic-type endopeptidase activity"/>
    <property type="evidence" value="ECO:0007669"/>
    <property type="project" value="UniProtKB-KW"/>
</dbReference>